<accession>A0ABT3CZ36</accession>
<evidence type="ECO:0000256" key="4">
    <source>
        <dbReference type="HAMAP-Rule" id="MF_00929"/>
    </source>
</evidence>
<dbReference type="Gene3D" id="1.50.10.10">
    <property type="match status" value="1"/>
</dbReference>
<organism evidence="5 6">
    <name type="scientific">Reichenbachiella ulvae</name>
    <dbReference type="NCBI Taxonomy" id="2980104"/>
    <lineage>
        <taxon>Bacteria</taxon>
        <taxon>Pseudomonadati</taxon>
        <taxon>Bacteroidota</taxon>
        <taxon>Cytophagia</taxon>
        <taxon>Cytophagales</taxon>
        <taxon>Reichenbachiellaceae</taxon>
        <taxon>Reichenbachiella</taxon>
    </lineage>
</organism>
<name>A0ABT3CZ36_9BACT</name>
<dbReference type="PANTHER" id="PTHR15108">
    <property type="entry name" value="N-ACYLGLUCOSAMINE-2-EPIMERASE"/>
    <property type="match status" value="1"/>
</dbReference>
<comment type="similarity">
    <text evidence="2">Belongs to the N-acylglucosamine 2-epimerase family.</text>
</comment>
<sequence length="388" mass="45153">MITKQEAEKVLNENILSFWEERMVDNENGGFYGRIDGEGVLHPQSDKAIILNTRILWTFSAAYRYTQNPNHKAMADRAYHYICDHFFDSEHGGVFWMLDYQGEVKDPKKQVYAQAFAIYALSEYVRMNGSEEALELAIGLFELLEKHSFDPQRNGYFEAFAQDWSLIEDVRLSEKDMNATKTMNTHLHVLEAYTNLYRVWKDEKLEEDLRNLINEMSTRFVSDKKHFNLFFDDDWNLLSDEISFGHDIEGSWLLAEAADVIEDDELIQKTNELALNMADAALRGLDKDGGLMNEASPHGLTDTDKHWWPQAEALVGFVNAWQLSQDERYLIVAASIWQFTKEYIIDPAGEWHWRVTRDHQLVTGEDKAGPWKCPYHNGRAMMEVMERL</sequence>
<dbReference type="Proteomes" id="UP001300692">
    <property type="component" value="Unassembled WGS sequence"/>
</dbReference>
<comment type="catalytic activity">
    <reaction evidence="1 4">
        <text>D-cellobiose = beta-D-glucosyl-(1-&gt;4)-D-mannopyranose</text>
        <dbReference type="Rhea" id="RHEA:23384"/>
        <dbReference type="ChEBI" id="CHEBI:17057"/>
        <dbReference type="ChEBI" id="CHEBI:47931"/>
        <dbReference type="EC" id="5.1.3.11"/>
    </reaction>
</comment>
<dbReference type="InterPro" id="IPR010819">
    <property type="entry name" value="AGE/CE"/>
</dbReference>
<dbReference type="InterPro" id="IPR028584">
    <property type="entry name" value="Cellobiose_2_epim"/>
</dbReference>
<dbReference type="SUPFAM" id="SSF48208">
    <property type="entry name" value="Six-hairpin glycosidases"/>
    <property type="match status" value="1"/>
</dbReference>
<gene>
    <name evidence="5" type="ORF">N7U62_19250</name>
</gene>
<dbReference type="EMBL" id="JAOYOD010000001">
    <property type="protein sequence ID" value="MCV9388824.1"/>
    <property type="molecule type" value="Genomic_DNA"/>
</dbReference>
<evidence type="ECO:0000313" key="5">
    <source>
        <dbReference type="EMBL" id="MCV9388824.1"/>
    </source>
</evidence>
<dbReference type="RefSeq" id="WP_264139714.1">
    <property type="nucleotide sequence ID" value="NZ_JAOYOD010000001.1"/>
</dbReference>
<evidence type="ECO:0000256" key="1">
    <source>
        <dbReference type="ARBA" id="ARBA00001470"/>
    </source>
</evidence>
<evidence type="ECO:0000256" key="2">
    <source>
        <dbReference type="ARBA" id="ARBA00008558"/>
    </source>
</evidence>
<reference evidence="5 6" key="1">
    <citation type="submission" date="2022-10" db="EMBL/GenBank/DDBJ databases">
        <title>Comparative genomics and taxonomic characterization of three novel marine species of genus Reichenbachiella exhibiting antioxidant and polysaccharide degradation activities.</title>
        <authorList>
            <person name="Muhammad N."/>
            <person name="Lee Y.-J."/>
            <person name="Ko J."/>
            <person name="Kim S.-G."/>
        </authorList>
    </citation>
    <scope>NUCLEOTIDE SEQUENCE [LARGE SCALE GENOMIC DNA]</scope>
    <source>
        <strain evidence="5 6">ABR2-5</strain>
    </source>
</reference>
<keyword evidence="3 4" id="KW-0413">Isomerase</keyword>
<keyword evidence="6" id="KW-1185">Reference proteome</keyword>
<comment type="similarity">
    <text evidence="4">Belongs to the cellobiose 2-epimerase family.</text>
</comment>
<comment type="caution">
    <text evidence="5">The sequence shown here is derived from an EMBL/GenBank/DDBJ whole genome shotgun (WGS) entry which is preliminary data.</text>
</comment>
<evidence type="ECO:0000256" key="3">
    <source>
        <dbReference type="ARBA" id="ARBA00023235"/>
    </source>
</evidence>
<dbReference type="HAMAP" id="MF_00929">
    <property type="entry name" value="Cellobiose_2_epim"/>
    <property type="match status" value="1"/>
</dbReference>
<dbReference type="InterPro" id="IPR012341">
    <property type="entry name" value="6hp_glycosidase-like_sf"/>
</dbReference>
<proteinExistence type="inferred from homology"/>
<evidence type="ECO:0000313" key="6">
    <source>
        <dbReference type="Proteomes" id="UP001300692"/>
    </source>
</evidence>
<dbReference type="Pfam" id="PF07221">
    <property type="entry name" value="GlcNAc_2-epim"/>
    <property type="match status" value="1"/>
</dbReference>
<protein>
    <recommendedName>
        <fullName evidence="4">Cellobiose 2-epimerase</fullName>
        <shortName evidence="4">CE</shortName>
        <ecNumber evidence="4">5.1.3.11</ecNumber>
    </recommendedName>
</protein>
<comment type="function">
    <text evidence="4">Catalyzes the reversible epimerization of cellobiose to 4-O-beta-D-glucopyranosyl-D-mannose (Glc-Man).</text>
</comment>
<dbReference type="InterPro" id="IPR008928">
    <property type="entry name" value="6-hairpin_glycosidase_sf"/>
</dbReference>
<dbReference type="EC" id="5.1.3.11" evidence="4"/>